<accession>A0AA35S273</accession>
<reference evidence="2" key="1">
    <citation type="submission" date="2023-03" db="EMBL/GenBank/DDBJ databases">
        <authorList>
            <person name="Steffen K."/>
            <person name="Cardenas P."/>
        </authorList>
    </citation>
    <scope>NUCLEOTIDE SEQUENCE</scope>
</reference>
<dbReference type="Pfam" id="PF04636">
    <property type="entry name" value="PA26"/>
    <property type="match status" value="1"/>
</dbReference>
<organism evidence="2 3">
    <name type="scientific">Geodia barretti</name>
    <name type="common">Barrett's horny sponge</name>
    <dbReference type="NCBI Taxonomy" id="519541"/>
    <lineage>
        <taxon>Eukaryota</taxon>
        <taxon>Metazoa</taxon>
        <taxon>Porifera</taxon>
        <taxon>Demospongiae</taxon>
        <taxon>Heteroscleromorpha</taxon>
        <taxon>Tetractinellida</taxon>
        <taxon>Astrophorina</taxon>
        <taxon>Geodiidae</taxon>
        <taxon>Geodia</taxon>
    </lineage>
</organism>
<gene>
    <name evidence="2" type="ORF">GBAR_LOCUS12777</name>
</gene>
<evidence type="ECO:0000313" key="2">
    <source>
        <dbReference type="EMBL" id="CAI8021574.1"/>
    </source>
</evidence>
<dbReference type="GO" id="GO:1901031">
    <property type="term" value="P:regulation of response to reactive oxygen species"/>
    <property type="evidence" value="ECO:0007669"/>
    <property type="project" value="InterPro"/>
</dbReference>
<sequence>MTENHVGMNGDFEEDEDFTECGRFVLLDSLARRDEQSRSLVMDRLERAFTRWREEEKEGGEEAKKLLREHVCRALALRSNAPFVDIRQRMGKLLEDAKLNKVPVPQPLFDGPTSFIPREEVVCYENGKNMAGELGAVQSQYEEAFVQEGRLSHVTQVLGYHPSYLPQFTKMHNFLMRGNGPYPCILGTTWPFWLQVVTNVPIWILFAPGRGGMHTSRPFMVSLQQKEFLANGGDPAWTEGGIQSLPAKMLNFLTVNKLLAHQPWLVTPVHMKNLLRGSDSWSVSELAHAVVVMAHFHSLSSFALSCGLTPEIDTLYEVMMTSLEGAEFPSAHPGCLTNPALGLGRRRENSGSESTQTDSGPISPEPPSSPTDSRTGQYMVQYYLSSTSGEGGNLGDTLREKLRMMDSVPSDEETEQQRDSQFMGAASIISTDDSVQKPKSPVFFPSDYSWDDHGYAFLNSLYPDICPLLDGRFGTSFSMTYKFVGKEKNIDTTNFREAIWFYIHSIKGIRHDDYQYRKVNQVLDISFKTFIRMVACFPEKVHVNIIAVDARMQAELIYAMRALMTFMKSQ</sequence>
<dbReference type="AlphaFoldDB" id="A0AA35S273"/>
<protein>
    <submittedName>
        <fullName evidence="2">Sestrin-1</fullName>
    </submittedName>
</protein>
<evidence type="ECO:0000256" key="1">
    <source>
        <dbReference type="SAM" id="MobiDB-lite"/>
    </source>
</evidence>
<keyword evidence="3" id="KW-1185">Reference proteome</keyword>
<dbReference type="PANTHER" id="PTHR12474:SF0">
    <property type="entry name" value="SESTRIN HOMOLOG"/>
    <property type="match status" value="1"/>
</dbReference>
<evidence type="ECO:0000313" key="3">
    <source>
        <dbReference type="Proteomes" id="UP001174909"/>
    </source>
</evidence>
<dbReference type="GO" id="GO:0070728">
    <property type="term" value="F:L-leucine binding"/>
    <property type="evidence" value="ECO:0007669"/>
    <property type="project" value="TreeGrafter"/>
</dbReference>
<comment type="caution">
    <text evidence="2">The sequence shown here is derived from an EMBL/GenBank/DDBJ whole genome shotgun (WGS) entry which is preliminary data.</text>
</comment>
<dbReference type="Proteomes" id="UP001174909">
    <property type="component" value="Unassembled WGS sequence"/>
</dbReference>
<dbReference type="EMBL" id="CASHTH010001905">
    <property type="protein sequence ID" value="CAI8021574.1"/>
    <property type="molecule type" value="Genomic_DNA"/>
</dbReference>
<dbReference type="PANTHER" id="PTHR12474">
    <property type="entry name" value="P53 REGULATED PA26 NUCLEAR PROTEIN SESTRIN"/>
    <property type="match status" value="1"/>
</dbReference>
<dbReference type="GO" id="GO:0016684">
    <property type="term" value="F:oxidoreductase activity, acting on peroxide as acceptor"/>
    <property type="evidence" value="ECO:0007669"/>
    <property type="project" value="TreeGrafter"/>
</dbReference>
<dbReference type="GO" id="GO:1990253">
    <property type="term" value="P:cellular response to leucine starvation"/>
    <property type="evidence" value="ECO:0007669"/>
    <property type="project" value="TreeGrafter"/>
</dbReference>
<dbReference type="InterPro" id="IPR006730">
    <property type="entry name" value="Sestrin"/>
</dbReference>
<dbReference type="GO" id="GO:0005634">
    <property type="term" value="C:nucleus"/>
    <property type="evidence" value="ECO:0007669"/>
    <property type="project" value="InterPro"/>
</dbReference>
<dbReference type="GO" id="GO:0016239">
    <property type="term" value="P:positive regulation of macroautophagy"/>
    <property type="evidence" value="ECO:0007669"/>
    <property type="project" value="TreeGrafter"/>
</dbReference>
<proteinExistence type="predicted"/>
<name>A0AA35S273_GEOBA</name>
<dbReference type="GO" id="GO:1904262">
    <property type="term" value="P:negative regulation of TORC1 signaling"/>
    <property type="evidence" value="ECO:0007669"/>
    <property type="project" value="TreeGrafter"/>
</dbReference>
<dbReference type="GO" id="GO:0071233">
    <property type="term" value="P:cellular response to L-leucine"/>
    <property type="evidence" value="ECO:0007669"/>
    <property type="project" value="TreeGrafter"/>
</dbReference>
<feature type="region of interest" description="Disordered" evidence="1">
    <location>
        <begin position="337"/>
        <end position="375"/>
    </location>
</feature>